<dbReference type="CDD" id="cd07377">
    <property type="entry name" value="WHTH_GntR"/>
    <property type="match status" value="1"/>
</dbReference>
<evidence type="ECO:0000256" key="3">
    <source>
        <dbReference type="ARBA" id="ARBA00023163"/>
    </source>
</evidence>
<organism evidence="5 6">
    <name type="scientific">Saccharopolyspora mangrovi</name>
    <dbReference type="NCBI Taxonomy" id="3082379"/>
    <lineage>
        <taxon>Bacteria</taxon>
        <taxon>Bacillati</taxon>
        <taxon>Actinomycetota</taxon>
        <taxon>Actinomycetes</taxon>
        <taxon>Pseudonocardiales</taxon>
        <taxon>Pseudonocardiaceae</taxon>
        <taxon>Saccharopolyspora</taxon>
    </lineage>
</organism>
<evidence type="ECO:0000313" key="5">
    <source>
        <dbReference type="EMBL" id="MEB3369776.1"/>
    </source>
</evidence>
<dbReference type="RefSeq" id="WP_324267260.1">
    <property type="nucleotide sequence ID" value="NZ_JAWLNX010000014.1"/>
</dbReference>
<dbReference type="Gene3D" id="1.10.10.10">
    <property type="entry name" value="Winged helix-like DNA-binding domain superfamily/Winged helix DNA-binding domain"/>
    <property type="match status" value="1"/>
</dbReference>
<reference evidence="5 6" key="1">
    <citation type="submission" date="2023-10" db="EMBL/GenBank/DDBJ databases">
        <title>Saccharopolyspora sp. nov., isolated from mangrove soil.</title>
        <authorList>
            <person name="Lu Y."/>
            <person name="Liu W."/>
        </authorList>
    </citation>
    <scope>NUCLEOTIDE SEQUENCE [LARGE SCALE GENOMIC DNA]</scope>
    <source>
        <strain evidence="5 6">S2-29</strain>
    </source>
</reference>
<keyword evidence="3" id="KW-0804">Transcription</keyword>
<dbReference type="SMART" id="SM00345">
    <property type="entry name" value="HTH_GNTR"/>
    <property type="match status" value="1"/>
</dbReference>
<evidence type="ECO:0000256" key="1">
    <source>
        <dbReference type="ARBA" id="ARBA00023015"/>
    </source>
</evidence>
<dbReference type="InterPro" id="IPR050679">
    <property type="entry name" value="Bact_HTH_transcr_reg"/>
</dbReference>
<dbReference type="EMBL" id="JAWLNX010000014">
    <property type="protein sequence ID" value="MEB3369776.1"/>
    <property type="molecule type" value="Genomic_DNA"/>
</dbReference>
<accession>A0ABU6AE04</accession>
<evidence type="ECO:0000256" key="2">
    <source>
        <dbReference type="ARBA" id="ARBA00023125"/>
    </source>
</evidence>
<proteinExistence type="predicted"/>
<gene>
    <name evidence="5" type="ORF">R4I43_20405</name>
</gene>
<dbReference type="Proteomes" id="UP001327093">
    <property type="component" value="Unassembled WGS sequence"/>
</dbReference>
<dbReference type="Pfam" id="PF00392">
    <property type="entry name" value="GntR"/>
    <property type="match status" value="1"/>
</dbReference>
<sequence length="250" mass="27981">MTTPSPLGRQALERADARLPLHARLREELVGRIRSAEWTPLAPIPSEAELASYYEVSVGTVRRVLQELVDERMLERRRGDGTYVRRASMDRSLFRFFRHGGEDESVPGSRILLREVRQADAEVAAALAVEVGSQVLHLSRLRTRADEPLLAEEIWLPLPRFSAIADADLSELGDLLYPAYERLAGQIVGGASEELTVERCDSATAELLELDAGEPVVAIERLARSHDTTPLELRLSRGRADTFRYRVELT</sequence>
<dbReference type="PROSITE" id="PS50949">
    <property type="entry name" value="HTH_GNTR"/>
    <property type="match status" value="1"/>
</dbReference>
<dbReference type="Gene3D" id="3.40.1410.10">
    <property type="entry name" value="Chorismate lyase-like"/>
    <property type="match status" value="1"/>
</dbReference>
<dbReference type="InterPro" id="IPR028978">
    <property type="entry name" value="Chorismate_lyase_/UTRA_dom_sf"/>
</dbReference>
<dbReference type="PANTHER" id="PTHR44846:SF1">
    <property type="entry name" value="MANNOSYL-D-GLYCERATE TRANSPORT_METABOLISM SYSTEM REPRESSOR MNGR-RELATED"/>
    <property type="match status" value="1"/>
</dbReference>
<evidence type="ECO:0000259" key="4">
    <source>
        <dbReference type="PROSITE" id="PS50949"/>
    </source>
</evidence>
<dbReference type="InterPro" id="IPR011663">
    <property type="entry name" value="UTRA"/>
</dbReference>
<keyword evidence="1" id="KW-0805">Transcription regulation</keyword>
<keyword evidence="6" id="KW-1185">Reference proteome</keyword>
<dbReference type="InterPro" id="IPR000524">
    <property type="entry name" value="Tscrpt_reg_HTH_GntR"/>
</dbReference>
<name>A0ABU6AE04_9PSEU</name>
<dbReference type="SUPFAM" id="SSF64288">
    <property type="entry name" value="Chorismate lyase-like"/>
    <property type="match status" value="1"/>
</dbReference>
<dbReference type="InterPro" id="IPR036388">
    <property type="entry name" value="WH-like_DNA-bd_sf"/>
</dbReference>
<keyword evidence="2" id="KW-0238">DNA-binding</keyword>
<dbReference type="PANTHER" id="PTHR44846">
    <property type="entry name" value="MANNOSYL-D-GLYCERATE TRANSPORT/METABOLISM SYSTEM REPRESSOR MNGR-RELATED"/>
    <property type="match status" value="1"/>
</dbReference>
<dbReference type="SUPFAM" id="SSF46785">
    <property type="entry name" value="Winged helix' DNA-binding domain"/>
    <property type="match status" value="1"/>
</dbReference>
<dbReference type="InterPro" id="IPR036390">
    <property type="entry name" value="WH_DNA-bd_sf"/>
</dbReference>
<feature type="domain" description="HTH gntR-type" evidence="4">
    <location>
        <begin position="19"/>
        <end position="87"/>
    </location>
</feature>
<evidence type="ECO:0000313" key="6">
    <source>
        <dbReference type="Proteomes" id="UP001327093"/>
    </source>
</evidence>
<dbReference type="SMART" id="SM00866">
    <property type="entry name" value="UTRA"/>
    <property type="match status" value="1"/>
</dbReference>
<comment type="caution">
    <text evidence="5">The sequence shown here is derived from an EMBL/GenBank/DDBJ whole genome shotgun (WGS) entry which is preliminary data.</text>
</comment>
<dbReference type="Pfam" id="PF07702">
    <property type="entry name" value="UTRA"/>
    <property type="match status" value="1"/>
</dbReference>
<protein>
    <submittedName>
        <fullName evidence="5">GntR family transcriptional regulator</fullName>
    </submittedName>
</protein>